<protein>
    <submittedName>
        <fullName evidence="3">Uncharacterized protein</fullName>
    </submittedName>
</protein>
<proteinExistence type="predicted"/>
<dbReference type="Proteomes" id="UP000007030">
    <property type="component" value="Chromosome"/>
</dbReference>
<dbReference type="HOGENOM" id="CLU_2193766_0_0_0"/>
<dbReference type="EMBL" id="CP002630">
    <property type="protein sequence ID" value="AEB12504.1"/>
    <property type="molecule type" value="Genomic_DNA"/>
</dbReference>
<organism evidence="3 4">
    <name type="scientific">Marinithermus hydrothermalis (strain DSM 14884 / JCM 11576 / T1)</name>
    <dbReference type="NCBI Taxonomy" id="869210"/>
    <lineage>
        <taxon>Bacteria</taxon>
        <taxon>Thermotogati</taxon>
        <taxon>Deinococcota</taxon>
        <taxon>Deinococci</taxon>
        <taxon>Thermales</taxon>
        <taxon>Thermaceae</taxon>
        <taxon>Marinithermus</taxon>
    </lineage>
</organism>
<feature type="signal peptide" evidence="2">
    <location>
        <begin position="1"/>
        <end position="21"/>
    </location>
</feature>
<name>F2NPK3_MARHT</name>
<dbReference type="RefSeq" id="WP_013704550.1">
    <property type="nucleotide sequence ID" value="NC_015387.1"/>
</dbReference>
<feature type="compositionally biased region" description="Low complexity" evidence="1">
    <location>
        <begin position="74"/>
        <end position="83"/>
    </location>
</feature>
<feature type="chain" id="PRO_5003283991" evidence="2">
    <location>
        <begin position="22"/>
        <end position="108"/>
    </location>
</feature>
<keyword evidence="2" id="KW-0732">Signal</keyword>
<evidence type="ECO:0000256" key="2">
    <source>
        <dbReference type="SAM" id="SignalP"/>
    </source>
</evidence>
<reference evidence="3 4" key="1">
    <citation type="journal article" date="2012" name="Stand. Genomic Sci.">
        <title>Complete genome sequence of the aerobic, heterotroph Marinithermus hydrothermalis type strain (T1(T)) from a deep-sea hydrothermal vent chimney.</title>
        <authorList>
            <person name="Copeland A."/>
            <person name="Gu W."/>
            <person name="Yasawong M."/>
            <person name="Lapidus A."/>
            <person name="Lucas S."/>
            <person name="Deshpande S."/>
            <person name="Pagani I."/>
            <person name="Tapia R."/>
            <person name="Cheng J.F."/>
            <person name="Goodwin L.A."/>
            <person name="Pitluck S."/>
            <person name="Liolios K."/>
            <person name="Ivanova N."/>
            <person name="Mavromatis K."/>
            <person name="Mikhailova N."/>
            <person name="Pati A."/>
            <person name="Chen A."/>
            <person name="Palaniappan K."/>
            <person name="Land M."/>
            <person name="Pan C."/>
            <person name="Brambilla E.M."/>
            <person name="Rohde M."/>
            <person name="Tindall B.J."/>
            <person name="Sikorski J."/>
            <person name="Goker M."/>
            <person name="Detter J.C."/>
            <person name="Bristow J."/>
            <person name="Eisen J.A."/>
            <person name="Markowitz V."/>
            <person name="Hugenholtz P."/>
            <person name="Kyrpides N.C."/>
            <person name="Klenk H.P."/>
            <person name="Woyke T."/>
        </authorList>
    </citation>
    <scope>NUCLEOTIDE SEQUENCE [LARGE SCALE GENOMIC DNA]</scope>
    <source>
        <strain evidence="4">DSM 14884 / JCM 11576 / T1</strain>
    </source>
</reference>
<feature type="compositionally biased region" description="Pro residues" evidence="1">
    <location>
        <begin position="92"/>
        <end position="108"/>
    </location>
</feature>
<evidence type="ECO:0000256" key="1">
    <source>
        <dbReference type="SAM" id="MobiDB-lite"/>
    </source>
</evidence>
<evidence type="ECO:0000313" key="3">
    <source>
        <dbReference type="EMBL" id="AEB12504.1"/>
    </source>
</evidence>
<dbReference type="KEGG" id="mhd:Marky_1770"/>
<feature type="region of interest" description="Disordered" evidence="1">
    <location>
        <begin position="26"/>
        <end position="58"/>
    </location>
</feature>
<keyword evidence="4" id="KW-1185">Reference proteome</keyword>
<feature type="compositionally biased region" description="Pro residues" evidence="1">
    <location>
        <begin position="34"/>
        <end position="49"/>
    </location>
</feature>
<feature type="region of interest" description="Disordered" evidence="1">
    <location>
        <begin position="73"/>
        <end position="108"/>
    </location>
</feature>
<evidence type="ECO:0000313" key="4">
    <source>
        <dbReference type="Proteomes" id="UP000007030"/>
    </source>
</evidence>
<dbReference type="AlphaFoldDB" id="F2NPK3"/>
<sequence length="108" mass="11644">MRDWRTLLAACASLVLLVVLAQPPPPTLQEIIPLPGPHEPDPQAPPSAPSDPKEGACEPEVYLFDNGRFYRILPGEGEPGAPSEPREIYPIEPAPPPPSRTAPPPQET</sequence>
<accession>F2NPK3</accession>
<gene>
    <name evidence="3" type="ordered locus">Marky_1770</name>
</gene>